<gene>
    <name evidence="1" type="ORF">IOE58_05510</name>
</gene>
<proteinExistence type="predicted"/>
<keyword evidence="2" id="KW-1185">Reference proteome</keyword>
<dbReference type="InterPro" id="IPR011335">
    <property type="entry name" value="Restrct_endonuc-II-like"/>
</dbReference>
<dbReference type="RefSeq" id="WP_193865416.1">
    <property type="nucleotide sequence ID" value="NZ_JADEYR010000004.1"/>
</dbReference>
<dbReference type="SUPFAM" id="SSF52980">
    <property type="entry name" value="Restriction endonuclease-like"/>
    <property type="match status" value="1"/>
</dbReference>
<sequence length="324" mass="35970">MAERLNSAEQLRPGKLYTRTGLLQAGMHPRVLASSAIVMPLPGMCARADSPVELISAARALQNRVRPGTVISHTTALELLGLPLPRRHRWQHGEPLHSRAASDQGRSRTRRIIVHGPRSAPRFRWKGVELYHPLIALQDCARLLSSDDLVVCIDALAGSKAELTIPLPEIRAFSQRLRGRGGEAVRQAAQSAVENVWSPMETRARLFLTRRGYPLPVANLRVDDPDTDWHGYIDLAYPQWRIAIEYDSEAHRLDRAQWQKDLHKNQVLHQQGWSVLRISVADLVAPEHFLQRLDAAISRAGAPISRAGAPISRAEAPISPADAA</sequence>
<dbReference type="Gene3D" id="3.40.960.10">
    <property type="entry name" value="VSR Endonuclease"/>
    <property type="match status" value="1"/>
</dbReference>
<name>A0ABR9W2L0_9MICO</name>
<protein>
    <submittedName>
        <fullName evidence="1">DUF559 domain-containing protein</fullName>
    </submittedName>
</protein>
<evidence type="ECO:0000313" key="2">
    <source>
        <dbReference type="Proteomes" id="UP000644727"/>
    </source>
</evidence>
<organism evidence="1 2">
    <name type="scientific">Brachybacterium epidermidis</name>
    <dbReference type="NCBI Taxonomy" id="2781983"/>
    <lineage>
        <taxon>Bacteria</taxon>
        <taxon>Bacillati</taxon>
        <taxon>Actinomycetota</taxon>
        <taxon>Actinomycetes</taxon>
        <taxon>Micrococcales</taxon>
        <taxon>Dermabacteraceae</taxon>
        <taxon>Brachybacterium</taxon>
    </lineage>
</organism>
<accession>A0ABR9W2L0</accession>
<reference evidence="1 2" key="1">
    <citation type="submission" date="2020-10" db="EMBL/GenBank/DDBJ databases">
        <title>Draft genome and description of Brachybacterium epidermidis sp nov.</title>
        <authorList>
            <person name="Boxberger M."/>
            <person name="La Scola B."/>
        </authorList>
    </citation>
    <scope>NUCLEOTIDE SEQUENCE [LARGE SCALE GENOMIC DNA]</scope>
    <source>
        <strain evidence="1 2">Marseille-Q2903</strain>
    </source>
</reference>
<comment type="caution">
    <text evidence="1">The sequence shown here is derived from an EMBL/GenBank/DDBJ whole genome shotgun (WGS) entry which is preliminary data.</text>
</comment>
<dbReference type="Proteomes" id="UP000644727">
    <property type="component" value="Unassembled WGS sequence"/>
</dbReference>
<dbReference type="EMBL" id="JADEYR010000004">
    <property type="protein sequence ID" value="MBE9403665.1"/>
    <property type="molecule type" value="Genomic_DNA"/>
</dbReference>
<evidence type="ECO:0000313" key="1">
    <source>
        <dbReference type="EMBL" id="MBE9403665.1"/>
    </source>
</evidence>